<keyword evidence="3" id="KW-1185">Reference proteome</keyword>
<sequence length="130" mass="15160">MSRKYYTLVEANRLLPEVRKQVDELQEMKRQFERKYTELCELKPGQPDHDDLTFTLECELEFLQVQFKSGLAGFELKGIELKDVDMGLVDFPALMDGGEVLLCWKKGEERVEHYHGLFDGFAGRKKISEL</sequence>
<name>A0A4Q9DGL0_9BACL</name>
<evidence type="ECO:0000256" key="1">
    <source>
        <dbReference type="SAM" id="Coils"/>
    </source>
</evidence>
<comment type="caution">
    <text evidence="2">The sequence shown here is derived from an EMBL/GenBank/DDBJ whole genome shotgun (WGS) entry which is preliminary data.</text>
</comment>
<accession>A0A4Q9DGL0</accession>
<evidence type="ECO:0000313" key="3">
    <source>
        <dbReference type="Proteomes" id="UP000293142"/>
    </source>
</evidence>
<dbReference type="Proteomes" id="UP000293142">
    <property type="component" value="Unassembled WGS sequence"/>
</dbReference>
<reference evidence="2 3" key="1">
    <citation type="submission" date="2019-02" db="EMBL/GenBank/DDBJ databases">
        <title>Paenibacillus sp. nov., isolated from surface-sterilized tissue of Thalictrum simplex L.</title>
        <authorList>
            <person name="Tuo L."/>
        </authorList>
    </citation>
    <scope>NUCLEOTIDE SEQUENCE [LARGE SCALE GENOMIC DNA]</scope>
    <source>
        <strain evidence="2 3">N2SHLJ1</strain>
    </source>
</reference>
<proteinExistence type="predicted"/>
<dbReference type="AlphaFoldDB" id="A0A4Q9DGL0"/>
<feature type="coiled-coil region" evidence="1">
    <location>
        <begin position="8"/>
        <end position="42"/>
    </location>
</feature>
<dbReference type="Pfam" id="PF09969">
    <property type="entry name" value="DUF2203"/>
    <property type="match status" value="1"/>
</dbReference>
<dbReference type="PIRSF" id="PIRSF016498">
    <property type="entry name" value="UCP016498"/>
    <property type="match status" value="1"/>
</dbReference>
<protein>
    <submittedName>
        <fullName evidence="2">DUF2203 family protein</fullName>
    </submittedName>
</protein>
<dbReference type="RefSeq" id="WP_131017239.1">
    <property type="nucleotide sequence ID" value="NZ_SIRE01000026.1"/>
</dbReference>
<keyword evidence="1" id="KW-0175">Coiled coil</keyword>
<organism evidence="2 3">
    <name type="scientific">Paenibacillus thalictri</name>
    <dbReference type="NCBI Taxonomy" id="2527873"/>
    <lineage>
        <taxon>Bacteria</taxon>
        <taxon>Bacillati</taxon>
        <taxon>Bacillota</taxon>
        <taxon>Bacilli</taxon>
        <taxon>Bacillales</taxon>
        <taxon>Paenibacillaceae</taxon>
        <taxon>Paenibacillus</taxon>
    </lineage>
</organism>
<gene>
    <name evidence="2" type="ORF">EYB31_30245</name>
</gene>
<evidence type="ECO:0000313" key="2">
    <source>
        <dbReference type="EMBL" id="TBL71374.1"/>
    </source>
</evidence>
<dbReference type="OrthoDB" id="9802910at2"/>
<dbReference type="EMBL" id="SIRE01000026">
    <property type="protein sequence ID" value="TBL71374.1"/>
    <property type="molecule type" value="Genomic_DNA"/>
</dbReference>
<dbReference type="InterPro" id="IPR018699">
    <property type="entry name" value="DUF2203"/>
</dbReference>